<feature type="transmembrane region" description="Helical" evidence="2">
    <location>
        <begin position="132"/>
        <end position="151"/>
    </location>
</feature>
<feature type="transmembrane region" description="Helical" evidence="2">
    <location>
        <begin position="163"/>
        <end position="184"/>
    </location>
</feature>
<feature type="transmembrane region" description="Helical" evidence="2">
    <location>
        <begin position="429"/>
        <end position="447"/>
    </location>
</feature>
<dbReference type="Gene3D" id="1.20.1530.20">
    <property type="match status" value="1"/>
</dbReference>
<dbReference type="InterPro" id="IPR016833">
    <property type="entry name" value="Put_Na-Bile_cotransptr"/>
</dbReference>
<feature type="transmembrane region" description="Helical" evidence="2">
    <location>
        <begin position="265"/>
        <end position="282"/>
    </location>
</feature>
<sequence>MAGTIQPLILTLPSAVTATFPRRKTCLFCRSLRFNPPRRSIPTLIRSCAPSDEIHGSVVADGLNWTKPLMNFASNNFLPLALTSGVAFGLANPTLGCLADRYHLSKFGPFGIFVISGLTLRSDEIGAAAKAWPVGLFGLCSILLFTPYFSRLVMLIPLQPQEFVTGLAIFTCMPTTLSSGVALTQLAGGNTAIALAMTVVSNMLGILIIPFSISKFIADGVGVYVPTAQLLRSLLLTLMVPLILGKVLRESFRGLADFVDHNRKLFSKINAVLLSLVPWMQVSGSRSLLLMVQPAAFIAAIGMGMLLHIVLLAFNALAIRSLSAVSGGRKSIFAEKENALAALLVASQKTLPVMVAVVEKLGGAFGESGLLILPCVAAHLTQIVFDSFLVNLWLRRDLSSNTAKVLSCTPFEKPPLKERRNNPFENFAGMYREISLLLLVGLVAWAYQAIQPPPPKICGSPDGPPITASRIKLRDGRHLAYKEHGVSKEMAKHKLFFVHGFSSCRHDEPFVTQLSPGVVEELRIYSVSFDKPGYGESDPHPNRTMKSLALDIEELADQLGLRSTFYLVGYSMGGHAVWSCLKYIPHRLAGATLMAPVVNYWWPGLPANLSKEAYSLMLPQDQWALRVAHHMPFLVYWWNTQKLFPASAVIYRRPENFSPQDLQILQKIAHRQHHKAMATQQGVFESLHRDMMIGFGKWEFDPLDLDNPFPNNEGSVHLWMGDEDRLVPVILQRYIAERLPWIKYNEVAGAGHLFAYADGMSEAIVRALLYGHNK</sequence>
<keyword evidence="5" id="KW-1185">Reference proteome</keyword>
<comment type="caution">
    <text evidence="4">The sequence shown here is derived from an EMBL/GenBank/DDBJ whole genome shotgun (WGS) entry which is preliminary data.</text>
</comment>
<evidence type="ECO:0000256" key="1">
    <source>
        <dbReference type="ARBA" id="ARBA00004141"/>
    </source>
</evidence>
<feature type="transmembrane region" description="Helical" evidence="2">
    <location>
        <begin position="77"/>
        <end position="96"/>
    </location>
</feature>
<keyword evidence="2" id="KW-0812">Transmembrane</keyword>
<dbReference type="Proteomes" id="UP001396334">
    <property type="component" value="Unassembled WGS sequence"/>
</dbReference>
<dbReference type="EMBL" id="JBBPBN010000022">
    <property type="protein sequence ID" value="KAK9012621.1"/>
    <property type="molecule type" value="Genomic_DNA"/>
</dbReference>
<dbReference type="Pfam" id="PF13593">
    <property type="entry name" value="SBF_like"/>
    <property type="match status" value="1"/>
</dbReference>
<feature type="transmembrane region" description="Helical" evidence="2">
    <location>
        <begin position="294"/>
        <end position="318"/>
    </location>
</feature>
<evidence type="ECO:0000259" key="3">
    <source>
        <dbReference type="Pfam" id="PF12697"/>
    </source>
</evidence>
<dbReference type="PANTHER" id="PTHR45763:SF61">
    <property type="entry name" value="AB HYDROLASE-1 DOMAIN-CONTAINING PROTEIN"/>
    <property type="match status" value="1"/>
</dbReference>
<evidence type="ECO:0000256" key="2">
    <source>
        <dbReference type="SAM" id="Phobius"/>
    </source>
</evidence>
<name>A0ABR2RIJ0_9ROSI</name>
<dbReference type="Gene3D" id="3.40.50.1820">
    <property type="entry name" value="alpha/beta hydrolase"/>
    <property type="match status" value="1"/>
</dbReference>
<dbReference type="Pfam" id="PF12697">
    <property type="entry name" value="Abhydrolase_6"/>
    <property type="match status" value="1"/>
</dbReference>
<comment type="subcellular location">
    <subcellularLocation>
        <location evidence="1">Membrane</location>
        <topology evidence="1">Multi-pass membrane protein</topology>
    </subcellularLocation>
</comment>
<evidence type="ECO:0000313" key="4">
    <source>
        <dbReference type="EMBL" id="KAK9012621.1"/>
    </source>
</evidence>
<dbReference type="PANTHER" id="PTHR45763">
    <property type="entry name" value="HYDROLASE, ALPHA/BETA FOLD FAMILY PROTEIN, EXPRESSED-RELATED"/>
    <property type="match status" value="1"/>
</dbReference>
<dbReference type="InterPro" id="IPR029058">
    <property type="entry name" value="AB_hydrolase_fold"/>
</dbReference>
<feature type="transmembrane region" description="Helical" evidence="2">
    <location>
        <begin position="191"/>
        <end position="211"/>
    </location>
</feature>
<feature type="domain" description="AB hydrolase-1" evidence="3">
    <location>
        <begin position="495"/>
        <end position="756"/>
    </location>
</feature>
<protein>
    <recommendedName>
        <fullName evidence="3">AB hydrolase-1 domain-containing protein</fullName>
    </recommendedName>
</protein>
<evidence type="ECO:0000313" key="5">
    <source>
        <dbReference type="Proteomes" id="UP001396334"/>
    </source>
</evidence>
<gene>
    <name evidence="4" type="ORF">V6N11_040663</name>
</gene>
<dbReference type="InterPro" id="IPR000073">
    <property type="entry name" value="AB_hydrolase_1"/>
</dbReference>
<feature type="transmembrane region" description="Helical" evidence="2">
    <location>
        <begin position="223"/>
        <end position="244"/>
    </location>
</feature>
<keyword evidence="2" id="KW-1133">Transmembrane helix</keyword>
<organism evidence="4 5">
    <name type="scientific">Hibiscus sabdariffa</name>
    <name type="common">roselle</name>
    <dbReference type="NCBI Taxonomy" id="183260"/>
    <lineage>
        <taxon>Eukaryota</taxon>
        <taxon>Viridiplantae</taxon>
        <taxon>Streptophyta</taxon>
        <taxon>Embryophyta</taxon>
        <taxon>Tracheophyta</taxon>
        <taxon>Spermatophyta</taxon>
        <taxon>Magnoliopsida</taxon>
        <taxon>eudicotyledons</taxon>
        <taxon>Gunneridae</taxon>
        <taxon>Pentapetalae</taxon>
        <taxon>rosids</taxon>
        <taxon>malvids</taxon>
        <taxon>Malvales</taxon>
        <taxon>Malvaceae</taxon>
        <taxon>Malvoideae</taxon>
        <taxon>Hibiscus</taxon>
    </lineage>
</organism>
<reference evidence="4 5" key="1">
    <citation type="journal article" date="2024" name="G3 (Bethesda)">
        <title>Genome assembly of Hibiscus sabdariffa L. provides insights into metabolisms of medicinal natural products.</title>
        <authorList>
            <person name="Kim T."/>
        </authorList>
    </citation>
    <scope>NUCLEOTIDE SEQUENCE [LARGE SCALE GENOMIC DNA]</scope>
    <source>
        <strain evidence="4">TK-2024</strain>
        <tissue evidence="4">Old leaves</tissue>
    </source>
</reference>
<dbReference type="SUPFAM" id="SSF53474">
    <property type="entry name" value="alpha/beta-Hydrolases"/>
    <property type="match status" value="1"/>
</dbReference>
<keyword evidence="2" id="KW-0472">Membrane</keyword>
<accession>A0ABR2RIJ0</accession>
<dbReference type="InterPro" id="IPR038770">
    <property type="entry name" value="Na+/solute_symporter_sf"/>
</dbReference>
<proteinExistence type="predicted"/>